<proteinExistence type="predicted"/>
<dbReference type="EMBL" id="PFOZ01000018">
    <property type="protein sequence ID" value="PIZ87580.1"/>
    <property type="molecule type" value="Genomic_DNA"/>
</dbReference>
<dbReference type="Proteomes" id="UP000229166">
    <property type="component" value="Unassembled WGS sequence"/>
</dbReference>
<gene>
    <name evidence="2" type="ORF">COX92_00890</name>
</gene>
<organism evidence="2 3">
    <name type="scientific">Candidatus Nealsonbacteria bacterium CG_4_10_14_0_2_um_filter_40_15</name>
    <dbReference type="NCBI Taxonomy" id="1974682"/>
    <lineage>
        <taxon>Bacteria</taxon>
        <taxon>Candidatus Nealsoniibacteriota</taxon>
    </lineage>
</organism>
<keyword evidence="1" id="KW-0812">Transmembrane</keyword>
<accession>A0A2M7UUP4</accession>
<reference evidence="3" key="1">
    <citation type="submission" date="2017-09" db="EMBL/GenBank/DDBJ databases">
        <title>Depth-based differentiation of microbial function through sediment-hosted aquifers and enrichment of novel symbionts in the deep terrestrial subsurface.</title>
        <authorList>
            <person name="Probst A.J."/>
            <person name="Ladd B."/>
            <person name="Jarett J.K."/>
            <person name="Geller-Mcgrath D.E."/>
            <person name="Sieber C.M.K."/>
            <person name="Emerson J.B."/>
            <person name="Anantharaman K."/>
            <person name="Thomas B.C."/>
            <person name="Malmstrom R."/>
            <person name="Stieglmeier M."/>
            <person name="Klingl A."/>
            <person name="Woyke T."/>
            <person name="Ryan C.M."/>
            <person name="Banfield J.F."/>
        </authorList>
    </citation>
    <scope>NUCLEOTIDE SEQUENCE [LARGE SCALE GENOMIC DNA]</scope>
</reference>
<keyword evidence="1" id="KW-1133">Transmembrane helix</keyword>
<name>A0A2M7UUP4_9BACT</name>
<protein>
    <recommendedName>
        <fullName evidence="4">Sialidase domain-containing protein</fullName>
    </recommendedName>
</protein>
<evidence type="ECO:0008006" key="4">
    <source>
        <dbReference type="Google" id="ProtNLM"/>
    </source>
</evidence>
<dbReference type="AlphaFoldDB" id="A0A2M7UUP4"/>
<sequence>MHKASEGEEGGAKMARNIVDTADRTVSIPRKFNPKWLLIGLILACVIGGSIGGYFALINNVTPTISIPNPQPVQPNLVPPAVSTPTQPATPTQNPMPVLEVKWEEIKLPPLKFGYDGIVAFFIEDGGKTISVYRCIGPADGGKATRYSLWKTTDGGKTWKELGEEILYPDQEKQRGFIPSERSWSGNASNQYLSEKEILESTPNPLTDLGNPYLVSKDPNNAGNLLVISYYLPSDGSTFTRRDPVYRLFLSTEGRYYQVNFPVCFISFDAYPKTPQLTLLKSFPPAVSIRTISSDDGLIKLFMTDKAPGVFWKATVNLKSPTS</sequence>
<dbReference type="SUPFAM" id="SSF50939">
    <property type="entry name" value="Sialidases"/>
    <property type="match status" value="1"/>
</dbReference>
<feature type="transmembrane region" description="Helical" evidence="1">
    <location>
        <begin position="36"/>
        <end position="57"/>
    </location>
</feature>
<evidence type="ECO:0000256" key="1">
    <source>
        <dbReference type="SAM" id="Phobius"/>
    </source>
</evidence>
<dbReference type="InterPro" id="IPR036278">
    <property type="entry name" value="Sialidase_sf"/>
</dbReference>
<comment type="caution">
    <text evidence="2">The sequence shown here is derived from an EMBL/GenBank/DDBJ whole genome shotgun (WGS) entry which is preliminary data.</text>
</comment>
<evidence type="ECO:0000313" key="3">
    <source>
        <dbReference type="Proteomes" id="UP000229166"/>
    </source>
</evidence>
<evidence type="ECO:0000313" key="2">
    <source>
        <dbReference type="EMBL" id="PIZ87580.1"/>
    </source>
</evidence>
<keyword evidence="1" id="KW-0472">Membrane</keyword>